<reference evidence="7 8" key="1">
    <citation type="submission" date="2020-08" db="EMBL/GenBank/DDBJ databases">
        <title>Genome sequence of Sphingomonas daechungensis KACC 18115T.</title>
        <authorList>
            <person name="Hyun D.-W."/>
            <person name="Bae J.-W."/>
        </authorList>
    </citation>
    <scope>NUCLEOTIDE SEQUENCE [LARGE SCALE GENOMIC DNA]</scope>
    <source>
        <strain evidence="7 8">KACC 18115</strain>
    </source>
</reference>
<keyword evidence="5" id="KW-0862">Zinc</keyword>
<evidence type="ECO:0000313" key="7">
    <source>
        <dbReference type="EMBL" id="QNP43786.1"/>
    </source>
</evidence>
<keyword evidence="4" id="KW-0378">Hydrolase</keyword>
<evidence type="ECO:0000259" key="6">
    <source>
        <dbReference type="Pfam" id="PF07687"/>
    </source>
</evidence>
<dbReference type="InterPro" id="IPR011650">
    <property type="entry name" value="Peptidase_M20_dimer"/>
</dbReference>
<feature type="domain" description="Peptidase M20 dimerisation" evidence="6">
    <location>
        <begin position="143"/>
        <end position="288"/>
    </location>
</feature>
<evidence type="ECO:0000256" key="1">
    <source>
        <dbReference type="ARBA" id="ARBA00006247"/>
    </source>
</evidence>
<dbReference type="Gene3D" id="1.10.150.900">
    <property type="match status" value="1"/>
</dbReference>
<proteinExistence type="inferred from homology"/>
<dbReference type="InterPro" id="IPR001261">
    <property type="entry name" value="ArgE/DapE_CS"/>
</dbReference>
<dbReference type="SUPFAM" id="SSF53187">
    <property type="entry name" value="Zn-dependent exopeptidases"/>
    <property type="match status" value="1"/>
</dbReference>
<evidence type="ECO:0000256" key="3">
    <source>
        <dbReference type="ARBA" id="ARBA00022723"/>
    </source>
</evidence>
<dbReference type="InterPro" id="IPR036264">
    <property type="entry name" value="Bact_exopeptidase_dim_dom"/>
</dbReference>
<keyword evidence="3" id="KW-0479">Metal-binding</keyword>
<dbReference type="Proteomes" id="UP000516134">
    <property type="component" value="Chromosome"/>
</dbReference>
<evidence type="ECO:0000256" key="2">
    <source>
        <dbReference type="ARBA" id="ARBA00022670"/>
    </source>
</evidence>
<evidence type="ECO:0000313" key="8">
    <source>
        <dbReference type="Proteomes" id="UP000516134"/>
    </source>
</evidence>
<dbReference type="PROSITE" id="PS00759">
    <property type="entry name" value="ARGE_DAPE_CPG2_2"/>
    <property type="match status" value="1"/>
</dbReference>
<protein>
    <submittedName>
        <fullName evidence="7">M20/M25/M40 family metallo-hydrolase</fullName>
    </submittedName>
</protein>
<comment type="similarity">
    <text evidence="1">Belongs to the peptidase M20A family.</text>
</comment>
<name>A0ABX6T2T3_9SPHN</name>
<dbReference type="Pfam" id="PF07687">
    <property type="entry name" value="M20_dimer"/>
    <property type="match status" value="1"/>
</dbReference>
<gene>
    <name evidence="7" type="ORF">H9L15_03780</name>
</gene>
<dbReference type="InterPro" id="IPR002933">
    <property type="entry name" value="Peptidase_M20"/>
</dbReference>
<dbReference type="RefSeq" id="WP_187715211.1">
    <property type="nucleotide sequence ID" value="NZ_BAABJC010000001.1"/>
</dbReference>
<keyword evidence="8" id="KW-1185">Reference proteome</keyword>
<dbReference type="PROSITE" id="PS00758">
    <property type="entry name" value="ARGE_DAPE_CPG2_1"/>
    <property type="match status" value="1"/>
</dbReference>
<evidence type="ECO:0000256" key="5">
    <source>
        <dbReference type="ARBA" id="ARBA00022833"/>
    </source>
</evidence>
<organism evidence="7 8">
    <name type="scientific">Sphingomonas daechungensis</name>
    <dbReference type="NCBI Taxonomy" id="1176646"/>
    <lineage>
        <taxon>Bacteria</taxon>
        <taxon>Pseudomonadati</taxon>
        <taxon>Pseudomonadota</taxon>
        <taxon>Alphaproteobacteria</taxon>
        <taxon>Sphingomonadales</taxon>
        <taxon>Sphingomonadaceae</taxon>
        <taxon>Sphingomonas</taxon>
    </lineage>
</organism>
<dbReference type="Pfam" id="PF01546">
    <property type="entry name" value="Peptidase_M20"/>
    <property type="match status" value="1"/>
</dbReference>
<sequence>MLPGGSLLFTWPGIDPSAPALLLMAHQDVVPVEAGSEGKWSAPPFSGTIANGFVIGRGAIDDKGSLMAILEATERLLARGYRPRQTIYLAFGHDEERGGEGAKAMAALLKQRGANIGLGLDEGYAVLDGVIGGVNVPIAMIGIGEKGYVSVEVTATGAGGHSSMPADDNSAVRIARAVERLSINQMPARIDGASGAMLDGIAPYGSFTMRAALANRWLTGPLVKRQLLSVPSTAAAIRTTTAPTILNAGTKDNVIPQVAHAVVNHRILPGDTVESVLEHDRKVVDDPQVQVRPASFQQQPGKPVSPDSAEYRQFRALVRSSFPEAGVSPGLVVGATDGRHYQDVAKAVLRFVPITMRKGDLTRFHGNDERIAIADYMRAIAFYERLMSGSPPPNN</sequence>
<accession>A0ABX6T2T3</accession>
<keyword evidence="2" id="KW-0645">Protease</keyword>
<dbReference type="InterPro" id="IPR047177">
    <property type="entry name" value="Pept_M20A"/>
</dbReference>
<dbReference type="EMBL" id="CP060780">
    <property type="protein sequence ID" value="QNP43786.1"/>
    <property type="molecule type" value="Genomic_DNA"/>
</dbReference>
<dbReference type="Gene3D" id="3.30.70.360">
    <property type="match status" value="1"/>
</dbReference>
<evidence type="ECO:0000256" key="4">
    <source>
        <dbReference type="ARBA" id="ARBA00022801"/>
    </source>
</evidence>
<dbReference type="Gene3D" id="3.40.630.10">
    <property type="entry name" value="Zn peptidases"/>
    <property type="match status" value="1"/>
</dbReference>
<dbReference type="PANTHER" id="PTHR45962">
    <property type="entry name" value="N-FATTY-ACYL-AMINO ACID SYNTHASE/HYDROLASE PM20D1"/>
    <property type="match status" value="1"/>
</dbReference>
<dbReference type="SUPFAM" id="SSF55031">
    <property type="entry name" value="Bacterial exopeptidase dimerisation domain"/>
    <property type="match status" value="1"/>
</dbReference>
<dbReference type="PANTHER" id="PTHR45962:SF1">
    <property type="entry name" value="N-FATTY-ACYL-AMINO ACID SYNTHASE_HYDROLASE PM20D1"/>
    <property type="match status" value="1"/>
</dbReference>